<feature type="domain" description="Immune inhibitor A-like metallopeptidase VEG" evidence="4">
    <location>
        <begin position="593"/>
        <end position="757"/>
    </location>
</feature>
<dbReference type="PANTHER" id="PTHR41775:SF1">
    <property type="entry name" value="PEPTIDASE M6-LIKE DOMAIN-CONTAINING PROTEIN"/>
    <property type="match status" value="1"/>
</dbReference>
<evidence type="ECO:0000313" key="6">
    <source>
        <dbReference type="Proteomes" id="UP001157109"/>
    </source>
</evidence>
<feature type="region of interest" description="Disordered" evidence="1">
    <location>
        <begin position="28"/>
        <end position="53"/>
    </location>
</feature>
<keyword evidence="5" id="KW-0645">Protease</keyword>
<comment type="caution">
    <text evidence="5">The sequence shown here is derived from an EMBL/GenBank/DDBJ whole genome shotgun (WGS) entry which is preliminary data.</text>
</comment>
<dbReference type="Pfam" id="PF05547">
    <property type="entry name" value="Peptidase_M6"/>
    <property type="match status" value="1"/>
</dbReference>
<dbReference type="PIRSF" id="PIRSF007519">
    <property type="entry name" value="Protease_InhA"/>
    <property type="match status" value="1"/>
</dbReference>
<keyword evidence="2" id="KW-0732">Signal</keyword>
<dbReference type="NCBIfam" id="TIGR03296">
    <property type="entry name" value="M6dom_TIGR03296"/>
    <property type="match status" value="1"/>
</dbReference>
<dbReference type="Pfam" id="PF20773">
    <property type="entry name" value="InhA-like_MAM"/>
    <property type="match status" value="1"/>
</dbReference>
<sequence>MIRRIVGLASGAAIVASLTAIPVSLSASAAPSVDTPDPAVQQSAKVDDKSHPLGDKQRALRQRAVDQLVAGTADVTSTAGGGKTVRVGKGQYVQLGVNREESIFTILAEFGTQTKPAQGGTPGPLHNQIPEPVRSPITSPDYDNSTIWQADYNRAHYTDLMFGATNSFKDFYLKQSNGRFLAKGDVSDWVKLPYNEARYGHNPVAGDGTSEGEGYWSFVGDTATAWYNAQKAAGKSDADIKAYLAQFDTVDRYDYDQDGNFNEPDGYIDHFQAIHAGEGEEAGGGAEGEDAIWSHRWYAYPNGAGSQGPAFNKQGGVQLGNSGIWIGDYTTEPENGGLGVFTHEFGHDLGLPDLYDTAGGDNGTGFWTLMSAGSWLNNGTVDIGSEPGYMGPWEKLQLGWLDYQTVQHGAATQVKLGPADLTGKMPQAILVNLPPVQKVTNLPAPHSGANQWWSGSADDMNNSLNREIDLTGATSGSVSAWLNYEIENGYDFLKAEVSADNGASWQALNPVITGSSKGAWVQKSWDLGAYAGKKVQFRFHATSDGGVHLRGALIDDIATTVGTTTTVDDVESATSAWTAHGFLRVGASYSEAKPNYYLAENRTYNGYDQFLKTGPYNFGWATTQPKRVERFPYQNGLLVWYVNGLYSDNNTTAHPGGGLTLPVDARPAPIVFPDGRLLGNRRQPFDATFGQEATDPVTFHRNGAAVNVPSQRAIPVFDDSDVNRYWSAANPLSSTKVAGSGTRLEVVSTSKQGDSMQVRVSFTK</sequence>
<dbReference type="Proteomes" id="UP001157109">
    <property type="component" value="Unassembled WGS sequence"/>
</dbReference>
<organism evidence="5 6">
    <name type="scientific">Arsenicicoccus piscis</name>
    <dbReference type="NCBI Taxonomy" id="673954"/>
    <lineage>
        <taxon>Bacteria</taxon>
        <taxon>Bacillati</taxon>
        <taxon>Actinomycetota</taxon>
        <taxon>Actinomycetes</taxon>
        <taxon>Micrococcales</taxon>
        <taxon>Intrasporangiaceae</taxon>
        <taxon>Arsenicicoccus</taxon>
    </lineage>
</organism>
<proteinExistence type="predicted"/>
<dbReference type="InterPro" id="IPR048665">
    <property type="entry name" value="InhA-like_VEG"/>
</dbReference>
<gene>
    <name evidence="5" type="ORF">GCM10025862_34330</name>
</gene>
<evidence type="ECO:0000256" key="1">
    <source>
        <dbReference type="SAM" id="MobiDB-lite"/>
    </source>
</evidence>
<reference evidence="6" key="1">
    <citation type="journal article" date="2019" name="Int. J. Syst. Evol. Microbiol.">
        <title>The Global Catalogue of Microorganisms (GCM) 10K type strain sequencing project: providing services to taxonomists for standard genome sequencing and annotation.</title>
        <authorList>
            <consortium name="The Broad Institute Genomics Platform"/>
            <consortium name="The Broad Institute Genome Sequencing Center for Infectious Disease"/>
            <person name="Wu L."/>
            <person name="Ma J."/>
        </authorList>
    </citation>
    <scope>NUCLEOTIDE SEQUENCE [LARGE SCALE GENOMIC DNA]</scope>
    <source>
        <strain evidence="6">NBRC 105830</strain>
    </source>
</reference>
<dbReference type="InterPro" id="IPR008757">
    <property type="entry name" value="Peptidase_M6-like_domain"/>
</dbReference>
<dbReference type="PANTHER" id="PTHR41775">
    <property type="entry name" value="SECRETED PROTEIN-RELATED"/>
    <property type="match status" value="1"/>
</dbReference>
<evidence type="ECO:0000313" key="5">
    <source>
        <dbReference type="EMBL" id="GMA21412.1"/>
    </source>
</evidence>
<evidence type="ECO:0000259" key="4">
    <source>
        <dbReference type="Pfam" id="PF20774"/>
    </source>
</evidence>
<dbReference type="Pfam" id="PF20774">
    <property type="entry name" value="InhA-like_VEG"/>
    <property type="match status" value="1"/>
</dbReference>
<dbReference type="GO" id="GO:0006508">
    <property type="term" value="P:proteolysis"/>
    <property type="evidence" value="ECO:0007669"/>
    <property type="project" value="UniProtKB-KW"/>
</dbReference>
<evidence type="ECO:0000256" key="2">
    <source>
        <dbReference type="SAM" id="SignalP"/>
    </source>
</evidence>
<dbReference type="Gene3D" id="2.60.120.260">
    <property type="entry name" value="Galactose-binding domain-like"/>
    <property type="match status" value="1"/>
</dbReference>
<evidence type="ECO:0000259" key="3">
    <source>
        <dbReference type="Pfam" id="PF05547"/>
    </source>
</evidence>
<dbReference type="SUPFAM" id="SSF55486">
    <property type="entry name" value="Metalloproteases ('zincins'), catalytic domain"/>
    <property type="match status" value="1"/>
</dbReference>
<dbReference type="RefSeq" id="WP_241441651.1">
    <property type="nucleotide sequence ID" value="NZ_BSUJ01000001.1"/>
</dbReference>
<protein>
    <submittedName>
        <fullName evidence="5">Protease</fullName>
    </submittedName>
</protein>
<keyword evidence="5" id="KW-0378">Hydrolase</keyword>
<dbReference type="GO" id="GO:0008233">
    <property type="term" value="F:peptidase activity"/>
    <property type="evidence" value="ECO:0007669"/>
    <property type="project" value="UniProtKB-KW"/>
</dbReference>
<accession>A0ABQ6HTA9</accession>
<feature type="signal peptide" evidence="2">
    <location>
        <begin position="1"/>
        <end position="29"/>
    </location>
</feature>
<name>A0ABQ6HTA9_9MICO</name>
<dbReference type="EMBL" id="BSUJ01000001">
    <property type="protein sequence ID" value="GMA21412.1"/>
    <property type="molecule type" value="Genomic_DNA"/>
</dbReference>
<keyword evidence="6" id="KW-1185">Reference proteome</keyword>
<feature type="domain" description="Peptidase M6-like" evidence="3">
    <location>
        <begin position="91"/>
        <end position="400"/>
    </location>
</feature>
<dbReference type="InterPro" id="IPR012300">
    <property type="entry name" value="Pept_M6_InhA"/>
</dbReference>
<feature type="chain" id="PRO_5046850743" evidence="2">
    <location>
        <begin position="30"/>
        <end position="764"/>
    </location>
</feature>